<gene>
    <name evidence="2" type="ORF">CSSPTR1EN2_LOCUS22342</name>
</gene>
<evidence type="ECO:0000256" key="1">
    <source>
        <dbReference type="SAM" id="SignalP"/>
    </source>
</evidence>
<feature type="chain" id="PRO_5045080538" evidence="1">
    <location>
        <begin position="21"/>
        <end position="111"/>
    </location>
</feature>
<reference evidence="2" key="1">
    <citation type="submission" date="2024-02" db="EMBL/GenBank/DDBJ databases">
        <authorList>
            <consortium name="ELIXIR-Norway"/>
            <consortium name="Elixir Norway"/>
        </authorList>
    </citation>
    <scope>NUCLEOTIDE SEQUENCE</scope>
</reference>
<feature type="signal peptide" evidence="1">
    <location>
        <begin position="1"/>
        <end position="20"/>
    </location>
</feature>
<keyword evidence="3" id="KW-1185">Reference proteome</keyword>
<evidence type="ECO:0000313" key="2">
    <source>
        <dbReference type="EMBL" id="CAK9234688.1"/>
    </source>
</evidence>
<evidence type="ECO:0000313" key="3">
    <source>
        <dbReference type="Proteomes" id="UP001497512"/>
    </source>
</evidence>
<keyword evidence="1" id="KW-0732">Signal</keyword>
<sequence length="111" mass="11652">MATTTVKSSLPAGLLPVVIAFLLMTNPALYVTCDIVTADVNAFACPYDGCDYIATIPEGTPVFVYCIANGVDVNGNSQWDYVGLTSDGNLVGYVSDYYVDCDGLACVGQSC</sequence>
<dbReference type="EMBL" id="OZ019900">
    <property type="protein sequence ID" value="CAK9234688.1"/>
    <property type="molecule type" value="Genomic_DNA"/>
</dbReference>
<organism evidence="2 3">
    <name type="scientific">Sphagnum troendelagicum</name>
    <dbReference type="NCBI Taxonomy" id="128251"/>
    <lineage>
        <taxon>Eukaryota</taxon>
        <taxon>Viridiplantae</taxon>
        <taxon>Streptophyta</taxon>
        <taxon>Embryophyta</taxon>
        <taxon>Bryophyta</taxon>
        <taxon>Sphagnophytina</taxon>
        <taxon>Sphagnopsida</taxon>
        <taxon>Sphagnales</taxon>
        <taxon>Sphagnaceae</taxon>
        <taxon>Sphagnum</taxon>
    </lineage>
</organism>
<protein>
    <submittedName>
        <fullName evidence="2">Uncharacterized protein</fullName>
    </submittedName>
</protein>
<dbReference type="Proteomes" id="UP001497512">
    <property type="component" value="Chromosome 8"/>
</dbReference>
<name>A0ABP0V0J7_9BRYO</name>
<accession>A0ABP0V0J7</accession>
<proteinExistence type="predicted"/>